<protein>
    <submittedName>
        <fullName evidence="3">Uncharacterized protein</fullName>
    </submittedName>
</protein>
<evidence type="ECO:0000313" key="4">
    <source>
        <dbReference type="Proteomes" id="UP001138500"/>
    </source>
</evidence>
<evidence type="ECO:0000256" key="1">
    <source>
        <dbReference type="SAM" id="MobiDB-lite"/>
    </source>
</evidence>
<gene>
    <name evidence="3" type="ORF">Tdes44962_MAKER07915</name>
</gene>
<reference evidence="3 4" key="2">
    <citation type="journal article" date="2021" name="Curr. Genet.">
        <title>Genetic response to nitrogen starvation in the aggressive Eucalyptus foliar pathogen Teratosphaeria destructans.</title>
        <authorList>
            <person name="Havenga M."/>
            <person name="Wingfield B.D."/>
            <person name="Wingfield M.J."/>
            <person name="Dreyer L.L."/>
            <person name="Roets F."/>
            <person name="Aylward J."/>
        </authorList>
    </citation>
    <scope>NUCLEOTIDE SEQUENCE [LARGE SCALE GENOMIC DNA]</scope>
    <source>
        <strain evidence="3">CMW44962</strain>
    </source>
</reference>
<organism evidence="3 4">
    <name type="scientific">Teratosphaeria destructans</name>
    <dbReference type="NCBI Taxonomy" id="418781"/>
    <lineage>
        <taxon>Eukaryota</taxon>
        <taxon>Fungi</taxon>
        <taxon>Dikarya</taxon>
        <taxon>Ascomycota</taxon>
        <taxon>Pezizomycotina</taxon>
        <taxon>Dothideomycetes</taxon>
        <taxon>Dothideomycetidae</taxon>
        <taxon>Mycosphaerellales</taxon>
        <taxon>Teratosphaeriaceae</taxon>
        <taxon>Teratosphaeria</taxon>
    </lineage>
</organism>
<evidence type="ECO:0000256" key="2">
    <source>
        <dbReference type="SAM" id="Phobius"/>
    </source>
</evidence>
<dbReference type="AlphaFoldDB" id="A0A9W7SXR7"/>
<proteinExistence type="predicted"/>
<evidence type="ECO:0000313" key="3">
    <source>
        <dbReference type="EMBL" id="KAH9840413.1"/>
    </source>
</evidence>
<comment type="caution">
    <text evidence="3">The sequence shown here is derived from an EMBL/GenBank/DDBJ whole genome shotgun (WGS) entry which is preliminary data.</text>
</comment>
<dbReference type="EMBL" id="RIBY02000558">
    <property type="protein sequence ID" value="KAH9840413.1"/>
    <property type="molecule type" value="Genomic_DNA"/>
</dbReference>
<feature type="compositionally biased region" description="Basic and acidic residues" evidence="1">
    <location>
        <begin position="475"/>
        <end position="493"/>
    </location>
</feature>
<name>A0A9W7SXR7_9PEZI</name>
<feature type="transmembrane region" description="Helical" evidence="2">
    <location>
        <begin position="205"/>
        <end position="227"/>
    </location>
</feature>
<keyword evidence="2" id="KW-0812">Transmembrane</keyword>
<sequence>MQYYILFTRPALGAQLWNHPFRFRWAPVVRDQERRLDKDQAFLEDVERSSAVHDLTVWLDHGANDLVNHPDVPLLFRFRMWHSRRQAADLLRNWAGRPRTTFDRIFNYIRLGITVLLAIFLLIEPEYVALRLGEKAFNVRSIPAKVRTAYLMFALARYKHANAHLLEDLMEDRLLNPVVSVIAYNIVAFDPDSAHLYRDGHYTGLIIGLSFVWMFGLSFIAPTIAFIESRWLRYSGCTPAFRYLARAHLTRLEDKSDELFDIMDDHPDVSRFLERQHSALRSALGISLSGFESLLAVKETFSARLARVYPDRKRVFARPKHNKVLAAVQLAMFGEPRAGVDPAVPTRVGVLAITTTTGVGAIFPYGESPYVLGSAVVWVAWAVGRVAFRTLSPYQSVRSGMELYGLLLASSLVPIFTTGIPITVTRGHVLDTDWKFVAETLQATFTTIMLSDLIAPALLKFAEFVHLLKVERREEDRERRTEARGRQRAEQARESGATDASESSPSQESEKSRNSSSEGAREMNAGV</sequence>
<dbReference type="Proteomes" id="UP001138500">
    <property type="component" value="Unassembled WGS sequence"/>
</dbReference>
<feature type="transmembrane region" description="Helical" evidence="2">
    <location>
        <begin position="105"/>
        <end position="123"/>
    </location>
</feature>
<feature type="transmembrane region" description="Helical" evidence="2">
    <location>
        <begin position="444"/>
        <end position="468"/>
    </location>
</feature>
<feature type="transmembrane region" description="Helical" evidence="2">
    <location>
        <begin position="403"/>
        <end position="424"/>
    </location>
</feature>
<keyword evidence="2" id="KW-0472">Membrane</keyword>
<feature type="region of interest" description="Disordered" evidence="1">
    <location>
        <begin position="475"/>
        <end position="527"/>
    </location>
</feature>
<reference evidence="3 4" key="1">
    <citation type="journal article" date="2018" name="IMA Fungus">
        <title>IMA Genome-F 10: Nine draft genome sequences of Claviceps purpurea s.lat., including C. arundinis, C. humidiphila, and C. cf. spartinae, pseudomolecules for the pitch canker pathogen Fusarium circinatum, draft genome of Davidsoniella eucalypti, Grosmannia galeiformis, Quambalaria eucalypti, and Teratosphaeria destructans.</title>
        <authorList>
            <person name="Wingfield B.D."/>
            <person name="Liu M."/>
            <person name="Nguyen H.D."/>
            <person name="Lane F.A."/>
            <person name="Morgan S.W."/>
            <person name="De Vos L."/>
            <person name="Wilken P.M."/>
            <person name="Duong T.A."/>
            <person name="Aylward J."/>
            <person name="Coetzee M.P."/>
            <person name="Dadej K."/>
            <person name="De Beer Z.W."/>
            <person name="Findlay W."/>
            <person name="Havenga M."/>
            <person name="Kolarik M."/>
            <person name="Menzies J.G."/>
            <person name="Naidoo K."/>
            <person name="Pochopski O."/>
            <person name="Shoukouhi P."/>
            <person name="Santana Q.C."/>
            <person name="Seifert K.A."/>
            <person name="Soal N."/>
            <person name="Steenkamp E.T."/>
            <person name="Tatham C.T."/>
            <person name="van der Nest M.A."/>
            <person name="Wingfield M.J."/>
        </authorList>
    </citation>
    <scope>NUCLEOTIDE SEQUENCE [LARGE SCALE GENOMIC DNA]</scope>
    <source>
        <strain evidence="3">CMW44962</strain>
    </source>
</reference>
<accession>A0A9W7SXR7</accession>
<keyword evidence="2" id="KW-1133">Transmembrane helix</keyword>
<keyword evidence="4" id="KW-1185">Reference proteome</keyword>
<dbReference type="OrthoDB" id="10380811at2759"/>